<accession>A0AAN9LA00</accession>
<keyword evidence="3" id="KW-1185">Reference proteome</keyword>
<keyword evidence="1" id="KW-0812">Transmembrane</keyword>
<feature type="transmembrane region" description="Helical" evidence="1">
    <location>
        <begin position="69"/>
        <end position="91"/>
    </location>
</feature>
<dbReference type="AlphaFoldDB" id="A0AAN9LA00"/>
<gene>
    <name evidence="2" type="ORF">VNO80_28948</name>
</gene>
<evidence type="ECO:0000313" key="3">
    <source>
        <dbReference type="Proteomes" id="UP001374584"/>
    </source>
</evidence>
<reference evidence="2 3" key="1">
    <citation type="submission" date="2024-01" db="EMBL/GenBank/DDBJ databases">
        <title>The genomes of 5 underutilized Papilionoideae crops provide insights into root nodulation and disease resistanc.</title>
        <authorList>
            <person name="Jiang F."/>
        </authorList>
    </citation>
    <scope>NUCLEOTIDE SEQUENCE [LARGE SCALE GENOMIC DNA]</scope>
    <source>
        <strain evidence="2">JINMINGXINNONG_FW02</strain>
        <tissue evidence="2">Leaves</tissue>
    </source>
</reference>
<comment type="caution">
    <text evidence="2">The sequence shown here is derived from an EMBL/GenBank/DDBJ whole genome shotgun (WGS) entry which is preliminary data.</text>
</comment>
<evidence type="ECO:0000313" key="2">
    <source>
        <dbReference type="EMBL" id="KAK7332200.1"/>
    </source>
</evidence>
<dbReference type="EMBL" id="JAYMYR010000011">
    <property type="protein sequence ID" value="KAK7332200.1"/>
    <property type="molecule type" value="Genomic_DNA"/>
</dbReference>
<organism evidence="2 3">
    <name type="scientific">Phaseolus coccineus</name>
    <name type="common">Scarlet runner bean</name>
    <name type="synonym">Phaseolus multiflorus</name>
    <dbReference type="NCBI Taxonomy" id="3886"/>
    <lineage>
        <taxon>Eukaryota</taxon>
        <taxon>Viridiplantae</taxon>
        <taxon>Streptophyta</taxon>
        <taxon>Embryophyta</taxon>
        <taxon>Tracheophyta</taxon>
        <taxon>Spermatophyta</taxon>
        <taxon>Magnoliopsida</taxon>
        <taxon>eudicotyledons</taxon>
        <taxon>Gunneridae</taxon>
        <taxon>Pentapetalae</taxon>
        <taxon>rosids</taxon>
        <taxon>fabids</taxon>
        <taxon>Fabales</taxon>
        <taxon>Fabaceae</taxon>
        <taxon>Papilionoideae</taxon>
        <taxon>50 kb inversion clade</taxon>
        <taxon>NPAAA clade</taxon>
        <taxon>indigoferoid/millettioid clade</taxon>
        <taxon>Phaseoleae</taxon>
        <taxon>Phaseolus</taxon>
    </lineage>
</organism>
<evidence type="ECO:0000256" key="1">
    <source>
        <dbReference type="SAM" id="Phobius"/>
    </source>
</evidence>
<keyword evidence="1" id="KW-0472">Membrane</keyword>
<proteinExistence type="predicted"/>
<keyword evidence="1" id="KW-1133">Transmembrane helix</keyword>
<dbReference type="Proteomes" id="UP001374584">
    <property type="component" value="Unassembled WGS sequence"/>
</dbReference>
<protein>
    <submittedName>
        <fullName evidence="2">Uncharacterized protein</fullName>
    </submittedName>
</protein>
<name>A0AAN9LA00_PHACN</name>
<sequence>MKSCIKSIKVMQTITCLSSDGNDAGCNHDSIFLSLTCGRSSSTAPESYDPVSVKNKAVNGCWGMTGSSSFLYCIRVLANFLPLIINVYMWLHKLNSLTWLRHVCMVRVISFVRNHPYV</sequence>